<evidence type="ECO:0000313" key="6">
    <source>
        <dbReference type="EMBL" id="PRQ58240.1"/>
    </source>
</evidence>
<evidence type="ECO:0000259" key="5">
    <source>
        <dbReference type="Pfam" id="PF16113"/>
    </source>
</evidence>
<dbReference type="EMBL" id="PDCK01000039">
    <property type="protein sequence ID" value="PRQ58240.1"/>
    <property type="molecule type" value="Genomic_DNA"/>
</dbReference>
<dbReference type="GO" id="GO:0006574">
    <property type="term" value="P:L-valine catabolic process"/>
    <property type="evidence" value="ECO:0007669"/>
    <property type="project" value="UniProtKB-UniRule"/>
</dbReference>
<proteinExistence type="inferred from homology"/>
<gene>
    <name evidence="6" type="ORF">RchiOBHm_Chr1g0357091</name>
</gene>
<dbReference type="EC" id="3.1.2.4" evidence="2 4"/>
<comment type="caution">
    <text evidence="6">The sequence shown here is derived from an EMBL/GenBank/DDBJ whole genome shotgun (WGS) entry which is preliminary data.</text>
</comment>
<dbReference type="InterPro" id="IPR029045">
    <property type="entry name" value="ClpP/crotonase-like_dom_sf"/>
</dbReference>
<protein>
    <recommendedName>
        <fullName evidence="2 4">3-hydroxyisobutyryl-CoA hydrolase</fullName>
        <shortName evidence="4">HIB-CoA hydrolase</shortName>
        <shortName evidence="4">HIBYL-CoA-H</shortName>
        <ecNumber evidence="2 4">3.1.2.4</ecNumber>
    </recommendedName>
    <alternativeName>
        <fullName evidence="4">3-hydroxyisobutyryl-coenzyme A hydrolase</fullName>
    </alternativeName>
</protein>
<dbReference type="Gene3D" id="3.90.226.10">
    <property type="entry name" value="2-enoyl-CoA Hydratase, Chain A, domain 1"/>
    <property type="match status" value="1"/>
</dbReference>
<sequence>MASFISDHHYNDPEILVRKNNRSVTTLTLNRPRKLNALSVSMLSQLSELFLRYEHDPHVKLVILKANGKAFSPGGDVASVAHHLYNGNLRAAFKSFATAYTLIYLVATKTTPQVSFLNGMTMGTGAGVSIHGTFRVATEKTVFAMPEAAIGGFPDVGSSYFLSRLPGFFGEYLGLTGARLDGPEMLALGLATHFFPSSKLASVEEALVRTLGAFPNTSSSDDHAFISAILDAYSEQPALKVNSAFHLMDVIDKCFSQSTVEEILSSLEKEFATLTNISDHHEWLSSSIQSMKNASPLSLKIALRSIREGRRLQGVGECIVLEYRIICHVLRGEISKDFMEGCRAILLDKDKNPKWKPSRLELVTDEMVGHYFSRLHDDEELKLPQRCKLSATAISKL</sequence>
<dbReference type="PANTHER" id="PTHR43176">
    <property type="entry name" value="3-HYDROXYISOBUTYRYL-COA HYDROLASE-RELATED"/>
    <property type="match status" value="1"/>
</dbReference>
<keyword evidence="7" id="KW-1185">Reference proteome</keyword>
<dbReference type="Gramene" id="PRQ58240">
    <property type="protein sequence ID" value="PRQ58240"/>
    <property type="gene ID" value="RchiOBHm_Chr1g0357091"/>
</dbReference>
<dbReference type="SUPFAM" id="SSF52096">
    <property type="entry name" value="ClpP/crotonase"/>
    <property type="match status" value="1"/>
</dbReference>
<feature type="domain" description="Enoyl-CoA hydratase/isomerase" evidence="5">
    <location>
        <begin position="25"/>
        <end position="372"/>
    </location>
</feature>
<dbReference type="AlphaFoldDB" id="A0A2P6SHT9"/>
<accession>A0A2P6SHT9</accession>
<dbReference type="Pfam" id="PF16113">
    <property type="entry name" value="ECH_2"/>
    <property type="match status" value="1"/>
</dbReference>
<evidence type="ECO:0000256" key="2">
    <source>
        <dbReference type="ARBA" id="ARBA00011915"/>
    </source>
</evidence>
<comment type="catalytic activity">
    <reaction evidence="1 4">
        <text>3-hydroxy-2-methylpropanoyl-CoA + H2O = 3-hydroxy-2-methylpropanoate + CoA + H(+)</text>
        <dbReference type="Rhea" id="RHEA:20888"/>
        <dbReference type="ChEBI" id="CHEBI:11805"/>
        <dbReference type="ChEBI" id="CHEBI:15377"/>
        <dbReference type="ChEBI" id="CHEBI:15378"/>
        <dbReference type="ChEBI" id="CHEBI:57287"/>
        <dbReference type="ChEBI" id="CHEBI:57340"/>
        <dbReference type="EC" id="3.1.2.4"/>
    </reaction>
</comment>
<evidence type="ECO:0000256" key="4">
    <source>
        <dbReference type="RuleBase" id="RU369070"/>
    </source>
</evidence>
<dbReference type="InterPro" id="IPR045004">
    <property type="entry name" value="ECH_dom"/>
</dbReference>
<evidence type="ECO:0000256" key="1">
    <source>
        <dbReference type="ARBA" id="ARBA00001709"/>
    </source>
</evidence>
<name>A0A2P6SHT9_ROSCH</name>
<dbReference type="InterPro" id="IPR032259">
    <property type="entry name" value="HIBYL-CoA-H"/>
</dbReference>
<organism evidence="6 7">
    <name type="scientific">Rosa chinensis</name>
    <name type="common">China rose</name>
    <dbReference type="NCBI Taxonomy" id="74649"/>
    <lineage>
        <taxon>Eukaryota</taxon>
        <taxon>Viridiplantae</taxon>
        <taxon>Streptophyta</taxon>
        <taxon>Embryophyta</taxon>
        <taxon>Tracheophyta</taxon>
        <taxon>Spermatophyta</taxon>
        <taxon>Magnoliopsida</taxon>
        <taxon>eudicotyledons</taxon>
        <taxon>Gunneridae</taxon>
        <taxon>Pentapetalae</taxon>
        <taxon>rosids</taxon>
        <taxon>fabids</taxon>
        <taxon>Rosales</taxon>
        <taxon>Rosaceae</taxon>
        <taxon>Rosoideae</taxon>
        <taxon>Rosoideae incertae sedis</taxon>
        <taxon>Rosa</taxon>
    </lineage>
</organism>
<dbReference type="OrthoDB" id="1394550at2759"/>
<reference evidence="6 7" key="1">
    <citation type="journal article" date="2018" name="Nat. Genet.">
        <title>The Rosa genome provides new insights in the design of modern roses.</title>
        <authorList>
            <person name="Bendahmane M."/>
        </authorList>
    </citation>
    <scope>NUCLEOTIDE SEQUENCE [LARGE SCALE GENOMIC DNA]</scope>
    <source>
        <strain evidence="7">cv. Old Blush</strain>
    </source>
</reference>
<dbReference type="CDD" id="cd06558">
    <property type="entry name" value="crotonase-like"/>
    <property type="match status" value="1"/>
</dbReference>
<dbReference type="GO" id="GO:0003860">
    <property type="term" value="F:3-hydroxyisobutyryl-CoA hydrolase activity"/>
    <property type="evidence" value="ECO:0007669"/>
    <property type="project" value="UniProtKB-UniRule"/>
</dbReference>
<comment type="function">
    <text evidence="4">Hydrolyzes 3-hydroxyisobutyryl-CoA (HIBYL-CoA), a saline catabolite. Has high activity toward isobutyryl-CoA. Could be an isobutyryl-CoA dehydrogenase that functions in valine catabolism.</text>
</comment>
<evidence type="ECO:0000313" key="7">
    <source>
        <dbReference type="Proteomes" id="UP000238479"/>
    </source>
</evidence>
<comment type="pathway">
    <text evidence="4">Amino-acid degradation; L-valine degradation.</text>
</comment>
<dbReference type="Proteomes" id="UP000238479">
    <property type="component" value="Chromosome 1"/>
</dbReference>
<dbReference type="STRING" id="74649.A0A2P6SHT9"/>
<comment type="similarity">
    <text evidence="4">Belongs to the enoyl-CoA hydratase/isomerase family.</text>
</comment>
<dbReference type="FunFam" id="3.90.226.10:FF:000027">
    <property type="entry name" value="Probable 3-hydroxyisobutyryl-CoA hydrolase 2"/>
    <property type="match status" value="1"/>
</dbReference>
<evidence type="ECO:0000256" key="3">
    <source>
        <dbReference type="ARBA" id="ARBA00022801"/>
    </source>
</evidence>
<keyword evidence="3 4" id="KW-0378">Hydrolase</keyword>
<dbReference type="NCBIfam" id="NF004127">
    <property type="entry name" value="PRK05617.1"/>
    <property type="match status" value="1"/>
</dbReference>
<dbReference type="PANTHER" id="PTHR43176:SF3">
    <property type="entry name" value="3-HYDROXYISOBUTYRYL-COA HYDROLASE, MITOCHONDRIAL"/>
    <property type="match status" value="1"/>
</dbReference>